<feature type="transmembrane region" description="Helical" evidence="1">
    <location>
        <begin position="87"/>
        <end position="106"/>
    </location>
</feature>
<dbReference type="EMBL" id="PVYX01000002">
    <property type="protein sequence ID" value="PRX53872.1"/>
    <property type="molecule type" value="Genomic_DNA"/>
</dbReference>
<feature type="domain" description="Histidine kinase" evidence="2">
    <location>
        <begin position="164"/>
        <end position="352"/>
    </location>
</feature>
<proteinExistence type="predicted"/>
<dbReference type="AlphaFoldDB" id="A0A2T0M8W5"/>
<dbReference type="InterPro" id="IPR036890">
    <property type="entry name" value="HATPase_C_sf"/>
</dbReference>
<dbReference type="PANTHER" id="PTHR34220:SF7">
    <property type="entry name" value="SENSOR HISTIDINE KINASE YPDA"/>
    <property type="match status" value="1"/>
</dbReference>
<evidence type="ECO:0000313" key="4">
    <source>
        <dbReference type="Proteomes" id="UP000237640"/>
    </source>
</evidence>
<dbReference type="Proteomes" id="UP000237640">
    <property type="component" value="Unassembled WGS sequence"/>
</dbReference>
<evidence type="ECO:0000256" key="1">
    <source>
        <dbReference type="SAM" id="Phobius"/>
    </source>
</evidence>
<evidence type="ECO:0000313" key="3">
    <source>
        <dbReference type="EMBL" id="PRX53872.1"/>
    </source>
</evidence>
<feature type="transmembrane region" description="Helical" evidence="1">
    <location>
        <begin position="14"/>
        <end position="37"/>
    </location>
</feature>
<dbReference type="PROSITE" id="PS50109">
    <property type="entry name" value="HIS_KIN"/>
    <property type="match status" value="1"/>
</dbReference>
<dbReference type="PANTHER" id="PTHR34220">
    <property type="entry name" value="SENSOR HISTIDINE KINASE YPDA"/>
    <property type="match status" value="1"/>
</dbReference>
<feature type="transmembrane region" description="Helical" evidence="1">
    <location>
        <begin position="57"/>
        <end position="75"/>
    </location>
</feature>
<dbReference type="InterPro" id="IPR050640">
    <property type="entry name" value="Bact_2-comp_sensor_kinase"/>
</dbReference>
<dbReference type="OrthoDB" id="9809908at2"/>
<dbReference type="GO" id="GO:0000155">
    <property type="term" value="F:phosphorelay sensor kinase activity"/>
    <property type="evidence" value="ECO:0007669"/>
    <property type="project" value="InterPro"/>
</dbReference>
<organism evidence="3 4">
    <name type="scientific">Flagellimonas meridianipacifica</name>
    <dbReference type="NCBI Taxonomy" id="1080225"/>
    <lineage>
        <taxon>Bacteria</taxon>
        <taxon>Pseudomonadati</taxon>
        <taxon>Bacteroidota</taxon>
        <taxon>Flavobacteriia</taxon>
        <taxon>Flavobacteriales</taxon>
        <taxon>Flavobacteriaceae</taxon>
        <taxon>Flagellimonas</taxon>
    </lineage>
</organism>
<comment type="caution">
    <text evidence="3">The sequence shown here is derived from an EMBL/GenBank/DDBJ whole genome shotgun (WGS) entry which is preliminary data.</text>
</comment>
<gene>
    <name evidence="3" type="ORF">CLV81_2262</name>
</gene>
<dbReference type="InterPro" id="IPR003594">
    <property type="entry name" value="HATPase_dom"/>
</dbReference>
<protein>
    <submittedName>
        <fullName evidence="3">Histidine kinase/DNA gyrase B/HSP90-like ATPase</fullName>
    </submittedName>
</protein>
<dbReference type="RefSeq" id="WP_106145205.1">
    <property type="nucleotide sequence ID" value="NZ_PVYX01000002.1"/>
</dbReference>
<keyword evidence="3" id="KW-0808">Transferase</keyword>
<keyword evidence="1" id="KW-1133">Transmembrane helix</keyword>
<keyword evidence="1" id="KW-0472">Membrane</keyword>
<dbReference type="Pfam" id="PF02518">
    <property type="entry name" value="HATPase_c"/>
    <property type="match status" value="1"/>
</dbReference>
<dbReference type="SUPFAM" id="SSF55874">
    <property type="entry name" value="ATPase domain of HSP90 chaperone/DNA topoisomerase II/histidine kinase"/>
    <property type="match status" value="1"/>
</dbReference>
<dbReference type="InterPro" id="IPR005467">
    <property type="entry name" value="His_kinase_dom"/>
</dbReference>
<accession>A0A2T0M8W5</accession>
<sequence>MNRKIIWGITLKELLMVLAFYMVSAFFYHLTVWLSVMDVRKESSSLFGLYAFIDGGALQYCIFFLFTIPIWWFLFVHLKNSKLWERLVLHIIFLPFFIFGSQKIYYEISEALGWFHLEGSSSVWDLYIPGLFYLIQFGIFHAYEHYRENQKKLKLEGELKQAALKSELAAIKAQLNPHFLYNVFNTINASVPPKQEKTRRLIATLSDLFRYQLKATKEEWVPLEEELEFVKKYLELEKARFEERLNIEINVSPDLYTEKIPPMLLQPLVENSVKHGIANELKGGKISISIFKDGEKLKFEIADTGAGIKDKESIFGRGVGLTNTRLRLQKMYQSHLEILDNEPQGLKIRFAL</sequence>
<dbReference type="GO" id="GO:0016020">
    <property type="term" value="C:membrane"/>
    <property type="evidence" value="ECO:0007669"/>
    <property type="project" value="InterPro"/>
</dbReference>
<dbReference type="Pfam" id="PF06580">
    <property type="entry name" value="His_kinase"/>
    <property type="match status" value="1"/>
</dbReference>
<keyword evidence="1" id="KW-0812">Transmembrane</keyword>
<reference evidence="3 4" key="1">
    <citation type="submission" date="2018-03" db="EMBL/GenBank/DDBJ databases">
        <title>Genomic Encyclopedia of Archaeal and Bacterial Type Strains, Phase II (KMG-II): from individual species to whole genera.</title>
        <authorList>
            <person name="Goeker M."/>
        </authorList>
    </citation>
    <scope>NUCLEOTIDE SEQUENCE [LARGE SCALE GENOMIC DNA]</scope>
    <source>
        <strain evidence="3 4">DSM 25027</strain>
    </source>
</reference>
<dbReference type="Gene3D" id="3.30.565.10">
    <property type="entry name" value="Histidine kinase-like ATPase, C-terminal domain"/>
    <property type="match status" value="1"/>
</dbReference>
<name>A0A2T0M8W5_9FLAO</name>
<evidence type="ECO:0000259" key="2">
    <source>
        <dbReference type="PROSITE" id="PS50109"/>
    </source>
</evidence>
<dbReference type="InterPro" id="IPR010559">
    <property type="entry name" value="Sig_transdc_His_kin_internal"/>
</dbReference>
<keyword evidence="4" id="KW-1185">Reference proteome</keyword>
<feature type="transmembrane region" description="Helical" evidence="1">
    <location>
        <begin position="126"/>
        <end position="143"/>
    </location>
</feature>
<keyword evidence="3" id="KW-0418">Kinase</keyword>